<proteinExistence type="predicted"/>
<sequence>MAVAVAKDPKKVAAVRVFKPGFRHVQPFPSMDRWWMSLSRCNVFVILVVGGSYPKKVPFAIRYCYDHEPSVYGQALYLARCSHESRTFLKERLLLRRTSLFKN</sequence>
<evidence type="ECO:0000313" key="2">
    <source>
        <dbReference type="Proteomes" id="UP000245207"/>
    </source>
</evidence>
<name>A0A2U1N2R7_ARTAN</name>
<organism evidence="1 2">
    <name type="scientific">Artemisia annua</name>
    <name type="common">Sweet wormwood</name>
    <dbReference type="NCBI Taxonomy" id="35608"/>
    <lineage>
        <taxon>Eukaryota</taxon>
        <taxon>Viridiplantae</taxon>
        <taxon>Streptophyta</taxon>
        <taxon>Embryophyta</taxon>
        <taxon>Tracheophyta</taxon>
        <taxon>Spermatophyta</taxon>
        <taxon>Magnoliopsida</taxon>
        <taxon>eudicotyledons</taxon>
        <taxon>Gunneridae</taxon>
        <taxon>Pentapetalae</taxon>
        <taxon>asterids</taxon>
        <taxon>campanulids</taxon>
        <taxon>Asterales</taxon>
        <taxon>Asteraceae</taxon>
        <taxon>Asteroideae</taxon>
        <taxon>Anthemideae</taxon>
        <taxon>Artemisiinae</taxon>
        <taxon>Artemisia</taxon>
    </lineage>
</organism>
<protein>
    <submittedName>
        <fullName evidence="1">Uncharacterized protein</fullName>
    </submittedName>
</protein>
<keyword evidence="2" id="KW-1185">Reference proteome</keyword>
<reference evidence="1 2" key="1">
    <citation type="journal article" date="2018" name="Mol. Plant">
        <title>The genome of Artemisia annua provides insight into the evolution of Asteraceae family and artemisinin biosynthesis.</title>
        <authorList>
            <person name="Shen Q."/>
            <person name="Zhang L."/>
            <person name="Liao Z."/>
            <person name="Wang S."/>
            <person name="Yan T."/>
            <person name="Shi P."/>
            <person name="Liu M."/>
            <person name="Fu X."/>
            <person name="Pan Q."/>
            <person name="Wang Y."/>
            <person name="Lv Z."/>
            <person name="Lu X."/>
            <person name="Zhang F."/>
            <person name="Jiang W."/>
            <person name="Ma Y."/>
            <person name="Chen M."/>
            <person name="Hao X."/>
            <person name="Li L."/>
            <person name="Tang Y."/>
            <person name="Lv G."/>
            <person name="Zhou Y."/>
            <person name="Sun X."/>
            <person name="Brodelius P.E."/>
            <person name="Rose J.K.C."/>
            <person name="Tang K."/>
        </authorList>
    </citation>
    <scope>NUCLEOTIDE SEQUENCE [LARGE SCALE GENOMIC DNA]</scope>
    <source>
        <strain evidence="2">cv. Huhao1</strain>
        <tissue evidence="1">Leaf</tissue>
    </source>
</reference>
<dbReference type="EMBL" id="PKPP01003756">
    <property type="protein sequence ID" value="PWA67811.1"/>
    <property type="molecule type" value="Genomic_DNA"/>
</dbReference>
<comment type="caution">
    <text evidence="1">The sequence shown here is derived from an EMBL/GenBank/DDBJ whole genome shotgun (WGS) entry which is preliminary data.</text>
</comment>
<evidence type="ECO:0000313" key="1">
    <source>
        <dbReference type="EMBL" id="PWA67811.1"/>
    </source>
</evidence>
<dbReference type="AlphaFoldDB" id="A0A2U1N2R7"/>
<gene>
    <name evidence="1" type="ORF">CTI12_AA315710</name>
</gene>
<accession>A0A2U1N2R7</accession>
<dbReference type="Proteomes" id="UP000245207">
    <property type="component" value="Unassembled WGS sequence"/>
</dbReference>